<proteinExistence type="predicted"/>
<evidence type="ECO:0000256" key="1">
    <source>
        <dbReference type="SAM" id="MobiDB-lite"/>
    </source>
</evidence>
<feature type="region of interest" description="Disordered" evidence="1">
    <location>
        <begin position="1"/>
        <end position="21"/>
    </location>
</feature>
<keyword evidence="2" id="KW-1185">Reference proteome</keyword>
<dbReference type="Proteomes" id="UP000694923">
    <property type="component" value="Unplaced"/>
</dbReference>
<dbReference type="PANTHER" id="PTHR31883">
    <property type="entry name" value="PROTEIN FRG2-RELATED"/>
    <property type="match status" value="1"/>
</dbReference>
<name>A0ABM0Q2X3_GALVR</name>
<evidence type="ECO:0000313" key="3">
    <source>
        <dbReference type="RefSeq" id="XP_008562714.1"/>
    </source>
</evidence>
<dbReference type="InterPro" id="IPR026245">
    <property type="entry name" value="FRG2"/>
</dbReference>
<dbReference type="GeneID" id="103583078"/>
<reference evidence="3" key="1">
    <citation type="submission" date="2025-08" db="UniProtKB">
        <authorList>
            <consortium name="RefSeq"/>
        </authorList>
    </citation>
    <scope>IDENTIFICATION</scope>
</reference>
<dbReference type="RefSeq" id="XP_008562714.1">
    <property type="nucleotide sequence ID" value="XM_008564492.1"/>
</dbReference>
<sequence>MSSASFHYGDSGGQEGAGETSGVHLKVHGEIPGMRHRPPPLRKSLVAFLRAMCEVIYQDIAQVQAQQIYSPLTREQLCDLAQLRGSLCTAVQTLYAMATQAAYVFPAEGWLIPAPEHGPGDPSLDGKAPSFS</sequence>
<protein>
    <submittedName>
        <fullName evidence="3">Protein FRG2-like-2</fullName>
    </submittedName>
</protein>
<dbReference type="Pfam" id="PF15315">
    <property type="entry name" value="FRG2"/>
    <property type="match status" value="1"/>
</dbReference>
<evidence type="ECO:0000313" key="2">
    <source>
        <dbReference type="Proteomes" id="UP000694923"/>
    </source>
</evidence>
<accession>A0ABM0Q2X3</accession>
<dbReference type="PRINTS" id="PR02074">
    <property type="entry name" value="PROTEINFRG2"/>
</dbReference>
<dbReference type="PANTHER" id="PTHR31883:SF1">
    <property type="entry name" value="PROTEIN FRG2-LIKE-2"/>
    <property type="match status" value="1"/>
</dbReference>
<gene>
    <name evidence="3" type="primary">LOC103583078</name>
</gene>
<organism evidence="2 3">
    <name type="scientific">Galeopterus variegatus</name>
    <name type="common">Malayan flying lemur</name>
    <name type="synonym">Cynocephalus variegatus</name>
    <dbReference type="NCBI Taxonomy" id="482537"/>
    <lineage>
        <taxon>Eukaryota</taxon>
        <taxon>Metazoa</taxon>
        <taxon>Chordata</taxon>
        <taxon>Craniata</taxon>
        <taxon>Vertebrata</taxon>
        <taxon>Euteleostomi</taxon>
        <taxon>Mammalia</taxon>
        <taxon>Eutheria</taxon>
        <taxon>Euarchontoglires</taxon>
        <taxon>Dermoptera</taxon>
        <taxon>Cynocephalidae</taxon>
        <taxon>Galeopterus</taxon>
    </lineage>
</organism>